<gene>
    <name evidence="1" type="ORF">HWQ67_12340</name>
</gene>
<evidence type="ECO:0000313" key="1">
    <source>
        <dbReference type="EMBL" id="MBV6342375.1"/>
    </source>
</evidence>
<keyword evidence="2" id="KW-1185">Reference proteome</keyword>
<reference evidence="1 2" key="1">
    <citation type="journal article" date="2020" name="J Geophys Res Biogeosci">
        <title>Magnetotaxis as an Adaptation to Enable Bacterial Shuttling of Microbial Sulfur and Sulfur Cycling Across Aquatic Oxic#Anoxic Interfaces.</title>
        <authorList>
            <person name="Li J."/>
            <person name="Liu P."/>
            <person name="Wang J."/>
            <person name="Roberts A.P."/>
            <person name="Pan Y."/>
        </authorList>
    </citation>
    <scope>NUCLEOTIDE SEQUENCE [LARGE SCALE GENOMIC DNA]</scope>
    <source>
        <strain evidence="1 2">MYR-1_YQ</strain>
    </source>
</reference>
<evidence type="ECO:0000313" key="2">
    <source>
        <dbReference type="Proteomes" id="UP001196980"/>
    </source>
</evidence>
<name>A0ABS6S0J2_9BACT</name>
<accession>A0ABS6S0J2</accession>
<dbReference type="PROSITE" id="PS51257">
    <property type="entry name" value="PROKAR_LIPOPROTEIN"/>
    <property type="match status" value="1"/>
</dbReference>
<dbReference type="EMBL" id="JABXWD010000245">
    <property type="protein sequence ID" value="MBV6342375.1"/>
    <property type="molecule type" value="Genomic_DNA"/>
</dbReference>
<protein>
    <submittedName>
        <fullName evidence="1">Uncharacterized protein</fullName>
    </submittedName>
</protein>
<comment type="caution">
    <text evidence="1">The sequence shown here is derived from an EMBL/GenBank/DDBJ whole genome shotgun (WGS) entry which is preliminary data.</text>
</comment>
<dbReference type="RefSeq" id="WP_218252994.1">
    <property type="nucleotide sequence ID" value="NZ_JABXWD010000245.1"/>
</dbReference>
<sequence>MKKPDLALIIGVVTLIGACFGAFFFFEARYAQCEEVKKLERRLDYKIENDQLMGMQQRVWQLEERYPKPETSPPAVQQRMKELNASIEMQKEKVKKLEHR</sequence>
<organism evidence="1 2">
    <name type="scientific">Candidatus Magnetobacterium casense</name>
    <dbReference type="NCBI Taxonomy" id="1455061"/>
    <lineage>
        <taxon>Bacteria</taxon>
        <taxon>Pseudomonadati</taxon>
        <taxon>Nitrospirota</taxon>
        <taxon>Thermodesulfovibrionia</taxon>
        <taxon>Thermodesulfovibrionales</taxon>
        <taxon>Candidatus Magnetobacteriaceae</taxon>
        <taxon>Candidatus Magnetobacterium</taxon>
    </lineage>
</organism>
<proteinExistence type="predicted"/>
<dbReference type="Proteomes" id="UP001196980">
    <property type="component" value="Unassembled WGS sequence"/>
</dbReference>